<evidence type="ECO:0000313" key="2">
    <source>
        <dbReference type="Proteomes" id="UP000276133"/>
    </source>
</evidence>
<sequence length="78" mass="8838">MLNLDKINTINRFETVSNLSLFKLMMHDVGQNPIFFSTKRNTFIIGRTIIKNKKLSPLSEDCKLTGKSLFAKVYGSLG</sequence>
<comment type="caution">
    <text evidence="1">The sequence shown here is derived from an EMBL/GenBank/DDBJ whole genome shotgun (WGS) entry which is preliminary data.</text>
</comment>
<proteinExistence type="predicted"/>
<keyword evidence="2" id="KW-1185">Reference proteome</keyword>
<protein>
    <submittedName>
        <fullName evidence="1">Uncharacterized protein</fullName>
    </submittedName>
</protein>
<dbReference type="AlphaFoldDB" id="A0A3M7QUN0"/>
<evidence type="ECO:0000313" key="1">
    <source>
        <dbReference type="EMBL" id="RNA14919.1"/>
    </source>
</evidence>
<reference evidence="1 2" key="1">
    <citation type="journal article" date="2018" name="Sci. Rep.">
        <title>Genomic signatures of local adaptation to the degree of environmental predictability in rotifers.</title>
        <authorList>
            <person name="Franch-Gras L."/>
            <person name="Hahn C."/>
            <person name="Garcia-Roger E.M."/>
            <person name="Carmona M.J."/>
            <person name="Serra M."/>
            <person name="Gomez A."/>
        </authorList>
    </citation>
    <scope>NUCLEOTIDE SEQUENCE [LARGE SCALE GENOMIC DNA]</scope>
    <source>
        <strain evidence="1">HYR1</strain>
    </source>
</reference>
<dbReference type="EMBL" id="REGN01005090">
    <property type="protein sequence ID" value="RNA14919.1"/>
    <property type="molecule type" value="Genomic_DNA"/>
</dbReference>
<accession>A0A3M7QUN0</accession>
<gene>
    <name evidence="1" type="ORF">BpHYR1_046754</name>
</gene>
<dbReference type="Proteomes" id="UP000276133">
    <property type="component" value="Unassembled WGS sequence"/>
</dbReference>
<organism evidence="1 2">
    <name type="scientific">Brachionus plicatilis</name>
    <name type="common">Marine rotifer</name>
    <name type="synonym">Brachionus muelleri</name>
    <dbReference type="NCBI Taxonomy" id="10195"/>
    <lineage>
        <taxon>Eukaryota</taxon>
        <taxon>Metazoa</taxon>
        <taxon>Spiralia</taxon>
        <taxon>Gnathifera</taxon>
        <taxon>Rotifera</taxon>
        <taxon>Eurotatoria</taxon>
        <taxon>Monogononta</taxon>
        <taxon>Pseudotrocha</taxon>
        <taxon>Ploima</taxon>
        <taxon>Brachionidae</taxon>
        <taxon>Brachionus</taxon>
    </lineage>
</organism>
<name>A0A3M7QUN0_BRAPC</name>